<evidence type="ECO:0000259" key="8">
    <source>
        <dbReference type="Pfam" id="PF00108"/>
    </source>
</evidence>
<evidence type="ECO:0000256" key="4">
    <source>
        <dbReference type="ARBA" id="ARBA00023315"/>
    </source>
</evidence>
<evidence type="ECO:0000256" key="6">
    <source>
        <dbReference type="PIRSR" id="PIRSR000429-1"/>
    </source>
</evidence>
<evidence type="ECO:0000259" key="9">
    <source>
        <dbReference type="Pfam" id="PF02803"/>
    </source>
</evidence>
<dbReference type="EMBL" id="FNHW01000001">
    <property type="protein sequence ID" value="SDM79404.1"/>
    <property type="molecule type" value="Genomic_DNA"/>
</dbReference>
<dbReference type="InterPro" id="IPR020610">
    <property type="entry name" value="Thiolase_AS"/>
</dbReference>
<dbReference type="CDD" id="cd00751">
    <property type="entry name" value="thiolase"/>
    <property type="match status" value="1"/>
</dbReference>
<dbReference type="STRING" id="459525.SAMN04488137_1954"/>
<feature type="active site" description="Proton acceptor" evidence="6">
    <location>
        <position position="381"/>
    </location>
</feature>
<dbReference type="InterPro" id="IPR020617">
    <property type="entry name" value="Thiolase_C"/>
</dbReference>
<evidence type="ECO:0000256" key="5">
    <source>
        <dbReference type="ARBA" id="ARBA00030755"/>
    </source>
</evidence>
<evidence type="ECO:0000256" key="7">
    <source>
        <dbReference type="RuleBase" id="RU003557"/>
    </source>
</evidence>
<evidence type="ECO:0000313" key="11">
    <source>
        <dbReference type="Proteomes" id="UP000199544"/>
    </source>
</evidence>
<dbReference type="RefSeq" id="WP_090234203.1">
    <property type="nucleotide sequence ID" value="NZ_FNHW01000001.1"/>
</dbReference>
<dbReference type="Proteomes" id="UP000199544">
    <property type="component" value="Unassembled WGS sequence"/>
</dbReference>
<feature type="active site" description="Acyl-thioester intermediate" evidence="6">
    <location>
        <position position="90"/>
    </location>
</feature>
<dbReference type="PIRSF" id="PIRSF000429">
    <property type="entry name" value="Ac-CoA_Ac_transf"/>
    <property type="match status" value="1"/>
</dbReference>
<evidence type="ECO:0000256" key="2">
    <source>
        <dbReference type="ARBA" id="ARBA00012705"/>
    </source>
</evidence>
<keyword evidence="11" id="KW-1185">Reference proteome</keyword>
<sequence>MAIQEAVIVSAVRTPIGSFLGTLKNIPATELGAIVIKEALERANVSPNDVSEVIMGNVLQAGLGQNPARQAAIKAGLPNSVSAMTINKVCGSGLKALHLASQAIMLEEADIIVCGGMENMSRAPYLLDNARTGLRMGDGKMTDSMIHDGLWCAFNDYHMGMTAENLCDAYGLSREEMDEFAADSQQKCEKAINEGKFKDEIVSVEIPQRKGEPLQFSEDEYPKKGTTAEGLAKLRPAFKKDGTVTAGNASGINDGAAALVVVSRKKAEELGLIPLAKIIANASAGVDPSIMGIGPVDATKKVLEKSGVTLNDIDLIEANEAFAAQALAVGRELQFSTEKLNVNGGAIALGHPIGASGARILVTLLHEMKRRNNRLGLATLCIGGGQGVATIVENENWK</sequence>
<dbReference type="Pfam" id="PF02803">
    <property type="entry name" value="Thiolase_C"/>
    <property type="match status" value="1"/>
</dbReference>
<dbReference type="GO" id="GO:0003985">
    <property type="term" value="F:acetyl-CoA C-acetyltransferase activity"/>
    <property type="evidence" value="ECO:0007669"/>
    <property type="project" value="UniProtKB-EC"/>
</dbReference>
<dbReference type="PROSITE" id="PS00098">
    <property type="entry name" value="THIOLASE_1"/>
    <property type="match status" value="1"/>
</dbReference>
<keyword evidence="4 7" id="KW-0012">Acyltransferase</keyword>
<evidence type="ECO:0000256" key="3">
    <source>
        <dbReference type="ARBA" id="ARBA00022679"/>
    </source>
</evidence>
<dbReference type="InterPro" id="IPR020616">
    <property type="entry name" value="Thiolase_N"/>
</dbReference>
<comment type="similarity">
    <text evidence="1 7">Belongs to the thiolase-like superfamily. Thiolase family.</text>
</comment>
<dbReference type="SUPFAM" id="SSF53901">
    <property type="entry name" value="Thiolase-like"/>
    <property type="match status" value="2"/>
</dbReference>
<dbReference type="AlphaFoldDB" id="A0A1G9W4E0"/>
<proteinExistence type="inferred from homology"/>
<gene>
    <name evidence="10" type="ORF">SAMN04488137_1954</name>
</gene>
<organism evidence="10 11">
    <name type="scientific">Fictibacillus solisalsi</name>
    <dbReference type="NCBI Taxonomy" id="459525"/>
    <lineage>
        <taxon>Bacteria</taxon>
        <taxon>Bacillati</taxon>
        <taxon>Bacillota</taxon>
        <taxon>Bacilli</taxon>
        <taxon>Bacillales</taxon>
        <taxon>Fictibacillaceae</taxon>
        <taxon>Fictibacillus</taxon>
    </lineage>
</organism>
<evidence type="ECO:0000313" key="10">
    <source>
        <dbReference type="EMBL" id="SDM79404.1"/>
    </source>
</evidence>
<dbReference type="PANTHER" id="PTHR18919:SF107">
    <property type="entry name" value="ACETYL-COA ACETYLTRANSFERASE, CYTOSOLIC"/>
    <property type="match status" value="1"/>
</dbReference>
<dbReference type="PROSITE" id="PS00737">
    <property type="entry name" value="THIOLASE_2"/>
    <property type="match status" value="1"/>
</dbReference>
<dbReference type="EC" id="2.3.1.9" evidence="2"/>
<dbReference type="InterPro" id="IPR020615">
    <property type="entry name" value="Thiolase_acyl_enz_int_AS"/>
</dbReference>
<protein>
    <recommendedName>
        <fullName evidence="2">acetyl-CoA C-acetyltransferase</fullName>
        <ecNumber evidence="2">2.3.1.9</ecNumber>
    </recommendedName>
    <alternativeName>
        <fullName evidence="5">Acetoacetyl-CoA thiolase</fullName>
    </alternativeName>
</protein>
<reference evidence="11" key="1">
    <citation type="submission" date="2016-10" db="EMBL/GenBank/DDBJ databases">
        <authorList>
            <person name="Varghese N."/>
            <person name="Submissions S."/>
        </authorList>
    </citation>
    <scope>NUCLEOTIDE SEQUENCE [LARGE SCALE GENOMIC DNA]</scope>
    <source>
        <strain evidence="11">CGMCC 1.6854</strain>
    </source>
</reference>
<dbReference type="PROSITE" id="PS00099">
    <property type="entry name" value="THIOLASE_3"/>
    <property type="match status" value="1"/>
</dbReference>
<dbReference type="OrthoDB" id="9764892at2"/>
<dbReference type="Gene3D" id="3.40.47.10">
    <property type="match status" value="2"/>
</dbReference>
<dbReference type="InterPro" id="IPR020613">
    <property type="entry name" value="Thiolase_CS"/>
</dbReference>
<feature type="active site" description="Proton acceptor" evidence="6">
    <location>
        <position position="351"/>
    </location>
</feature>
<dbReference type="InterPro" id="IPR002155">
    <property type="entry name" value="Thiolase"/>
</dbReference>
<dbReference type="PANTHER" id="PTHR18919">
    <property type="entry name" value="ACETYL-COA C-ACYLTRANSFERASE"/>
    <property type="match status" value="1"/>
</dbReference>
<dbReference type="Pfam" id="PF00108">
    <property type="entry name" value="Thiolase_N"/>
    <property type="match status" value="1"/>
</dbReference>
<keyword evidence="3 7" id="KW-0808">Transferase</keyword>
<feature type="domain" description="Thiolase N-terminal" evidence="8">
    <location>
        <begin position="7"/>
        <end position="264"/>
    </location>
</feature>
<accession>A0A1G9W4E0</accession>
<feature type="domain" description="Thiolase C-terminal" evidence="9">
    <location>
        <begin position="274"/>
        <end position="393"/>
    </location>
</feature>
<dbReference type="NCBIfam" id="TIGR01930">
    <property type="entry name" value="AcCoA-C-Actrans"/>
    <property type="match status" value="1"/>
</dbReference>
<name>A0A1G9W4E0_9BACL</name>
<dbReference type="FunFam" id="3.40.47.10:FF:000010">
    <property type="entry name" value="Acetyl-CoA acetyltransferase (Thiolase)"/>
    <property type="match status" value="1"/>
</dbReference>
<evidence type="ECO:0000256" key="1">
    <source>
        <dbReference type="ARBA" id="ARBA00010982"/>
    </source>
</evidence>
<dbReference type="InterPro" id="IPR016039">
    <property type="entry name" value="Thiolase-like"/>
</dbReference>